<keyword evidence="6" id="KW-0460">Magnesium</keyword>
<dbReference type="InterPro" id="IPR036775">
    <property type="entry name" value="DNA_pol_Y-fam_lit_finger_sf"/>
</dbReference>
<evidence type="ECO:0000313" key="8">
    <source>
        <dbReference type="EMBL" id="ADU30012.1"/>
    </source>
</evidence>
<dbReference type="GO" id="GO:0009432">
    <property type="term" value="P:SOS response"/>
    <property type="evidence" value="ECO:0007669"/>
    <property type="project" value="TreeGrafter"/>
</dbReference>
<dbReference type="EMBL" id="CP002394">
    <property type="protein sequence ID" value="ADU30012.1"/>
    <property type="molecule type" value="Genomic_DNA"/>
</dbReference>
<dbReference type="PANTHER" id="PTHR11076:SF33">
    <property type="entry name" value="DNA POLYMERASE KAPPA"/>
    <property type="match status" value="1"/>
</dbReference>
<dbReference type="InterPro" id="IPR022880">
    <property type="entry name" value="DNApol_IV"/>
</dbReference>
<gene>
    <name evidence="6" type="primary">dinB</name>
    <name evidence="8" type="ordered locus">Bcell_1749</name>
</gene>
<evidence type="ECO:0000256" key="1">
    <source>
        <dbReference type="ARBA" id="ARBA00010945"/>
    </source>
</evidence>
<dbReference type="EC" id="2.7.7.7" evidence="6"/>
<dbReference type="GO" id="GO:0042276">
    <property type="term" value="P:error-prone translesion synthesis"/>
    <property type="evidence" value="ECO:0007669"/>
    <property type="project" value="TreeGrafter"/>
</dbReference>
<keyword evidence="6" id="KW-0479">Metal-binding</keyword>
<dbReference type="AlphaFoldDB" id="E6TXT6"/>
<dbReference type="PANTHER" id="PTHR11076">
    <property type="entry name" value="DNA REPAIR POLYMERASE UMUC / TRANSFERASE FAMILY MEMBER"/>
    <property type="match status" value="1"/>
</dbReference>
<keyword evidence="6 8" id="KW-0808">Transferase</keyword>
<dbReference type="Gene3D" id="3.40.1170.60">
    <property type="match status" value="1"/>
</dbReference>
<feature type="binding site" evidence="6">
    <location>
        <position position="106"/>
    </location>
    <ligand>
        <name>Mg(2+)</name>
        <dbReference type="ChEBI" id="CHEBI:18420"/>
    </ligand>
</feature>
<dbReference type="eggNOG" id="COG0389">
    <property type="taxonomic scope" value="Bacteria"/>
</dbReference>
<evidence type="ECO:0000256" key="4">
    <source>
        <dbReference type="ARBA" id="ARBA00022763"/>
    </source>
</evidence>
<dbReference type="SUPFAM" id="SSF56672">
    <property type="entry name" value="DNA/RNA polymerases"/>
    <property type="match status" value="1"/>
</dbReference>
<dbReference type="KEGG" id="bco:Bcell_1749"/>
<dbReference type="InterPro" id="IPR043502">
    <property type="entry name" value="DNA/RNA_pol_sf"/>
</dbReference>
<sequence length="423" mass="48099">MPSKIIFHVDMNSFYASVEAAYDSTLMGKPVAIAGNAEARRGIVVTSSYEARARGVKPPMPLWEALKKCPELVVREPNFERYRHASKRMFQLLYEITPLVEPVSIDEGYLDVTDVHLKMQAIELAKYIQTRIKKELNLPCSIGVAPNKFLAKMASDMKKPMGITILRKREVQTRLWPLKAIEMHGIGAKTADKLNKLGIHTIEDIALSDPLYLKAKLGIVGERIHERANGIDQRPVDPLAVEEFKSIGNSTTLPTDSKNVTQIKKVIMNLSDSVGRRIRNKNVYAGNIQITIRYSDFSTITRSSKLHHPVHSHKEIFEAAWSLWQKYWSGEKVRLIGVTAMDLVERGHAFKQLDLFSYKKDEKEEKLSSVVDTLKNKFGENVLLKGTQLGSKDRSDDLRDKNKRGTSLEKDFLRKDLFHNEKE</sequence>
<evidence type="ECO:0000259" key="7">
    <source>
        <dbReference type="PROSITE" id="PS50173"/>
    </source>
</evidence>
<feature type="binding site" evidence="6">
    <location>
        <position position="10"/>
    </location>
    <ligand>
        <name>Mg(2+)</name>
        <dbReference type="ChEBI" id="CHEBI:18420"/>
    </ligand>
</feature>
<evidence type="ECO:0000256" key="2">
    <source>
        <dbReference type="ARBA" id="ARBA00022457"/>
    </source>
</evidence>
<dbReference type="NCBIfam" id="NF002677">
    <property type="entry name" value="PRK02406.1"/>
    <property type="match status" value="1"/>
</dbReference>
<evidence type="ECO:0000256" key="6">
    <source>
        <dbReference type="HAMAP-Rule" id="MF_01113"/>
    </source>
</evidence>
<keyword evidence="6" id="KW-0234">DNA repair</keyword>
<comment type="catalytic activity">
    <reaction evidence="6">
        <text>DNA(n) + a 2'-deoxyribonucleoside 5'-triphosphate = DNA(n+1) + diphosphate</text>
        <dbReference type="Rhea" id="RHEA:22508"/>
        <dbReference type="Rhea" id="RHEA-COMP:17339"/>
        <dbReference type="Rhea" id="RHEA-COMP:17340"/>
        <dbReference type="ChEBI" id="CHEBI:33019"/>
        <dbReference type="ChEBI" id="CHEBI:61560"/>
        <dbReference type="ChEBI" id="CHEBI:173112"/>
        <dbReference type="EC" id="2.7.7.7"/>
    </reaction>
</comment>
<dbReference type="InterPro" id="IPR024728">
    <property type="entry name" value="PolY_HhH_motif"/>
</dbReference>
<dbReference type="STRING" id="649639.Bcell_1749"/>
<keyword evidence="4 6" id="KW-0227">DNA damage</keyword>
<comment type="cofactor">
    <cofactor evidence="6">
        <name>Mg(2+)</name>
        <dbReference type="ChEBI" id="CHEBI:18420"/>
    </cofactor>
    <text evidence="6">Binds 2 magnesium ions per subunit.</text>
</comment>
<evidence type="ECO:0000256" key="5">
    <source>
        <dbReference type="ARBA" id="ARBA00022932"/>
    </source>
</evidence>
<accession>E6TXT6</accession>
<dbReference type="NCBIfam" id="NF002492">
    <property type="entry name" value="PRK01810.1"/>
    <property type="match status" value="1"/>
</dbReference>
<keyword evidence="9" id="KW-1185">Reference proteome</keyword>
<feature type="domain" description="UmuC" evidence="7">
    <location>
        <begin position="6"/>
        <end position="187"/>
    </location>
</feature>
<dbReference type="InterPro" id="IPR017961">
    <property type="entry name" value="DNA_pol_Y-fam_little_finger"/>
</dbReference>
<name>E6TXT6_EVAC2</name>
<dbReference type="GO" id="GO:0003887">
    <property type="term" value="F:DNA-directed DNA polymerase activity"/>
    <property type="evidence" value="ECO:0007669"/>
    <property type="project" value="UniProtKB-UniRule"/>
</dbReference>
<dbReference type="Pfam" id="PF11798">
    <property type="entry name" value="IMS_HHH"/>
    <property type="match status" value="1"/>
</dbReference>
<dbReference type="PROSITE" id="PS50173">
    <property type="entry name" value="UMUC"/>
    <property type="match status" value="1"/>
</dbReference>
<evidence type="ECO:0000256" key="3">
    <source>
        <dbReference type="ARBA" id="ARBA00022695"/>
    </source>
</evidence>
<dbReference type="RefSeq" id="WP_013488349.1">
    <property type="nucleotide sequence ID" value="NC_014829.1"/>
</dbReference>
<dbReference type="InterPro" id="IPR043128">
    <property type="entry name" value="Rev_trsase/Diguanyl_cyclase"/>
</dbReference>
<dbReference type="GO" id="GO:0006261">
    <property type="term" value="P:DNA-templated DNA replication"/>
    <property type="evidence" value="ECO:0007669"/>
    <property type="project" value="UniProtKB-UniRule"/>
</dbReference>
<protein>
    <recommendedName>
        <fullName evidence="6">DNA polymerase IV</fullName>
        <shortName evidence="6">Pol IV</shortName>
        <ecNumber evidence="6">2.7.7.7</ecNumber>
    </recommendedName>
</protein>
<organism evidence="8 9">
    <name type="scientific">Evansella cellulosilytica (strain ATCC 21833 / DSM 2522 / FERM P-1141 / JCM 9156 / N-4)</name>
    <name type="common">Bacillus cellulosilyticus</name>
    <dbReference type="NCBI Taxonomy" id="649639"/>
    <lineage>
        <taxon>Bacteria</taxon>
        <taxon>Bacillati</taxon>
        <taxon>Bacillota</taxon>
        <taxon>Bacilli</taxon>
        <taxon>Bacillales</taxon>
        <taxon>Bacillaceae</taxon>
        <taxon>Evansella</taxon>
    </lineage>
</organism>
<proteinExistence type="inferred from homology"/>
<dbReference type="Pfam" id="PF11799">
    <property type="entry name" value="IMS_C"/>
    <property type="match status" value="1"/>
</dbReference>
<feature type="site" description="Substrate discrimination" evidence="6">
    <location>
        <position position="15"/>
    </location>
</feature>
<dbReference type="GO" id="GO:0005829">
    <property type="term" value="C:cytosol"/>
    <property type="evidence" value="ECO:0007669"/>
    <property type="project" value="TreeGrafter"/>
</dbReference>
<dbReference type="GO" id="GO:0000287">
    <property type="term" value="F:magnesium ion binding"/>
    <property type="evidence" value="ECO:0007669"/>
    <property type="project" value="UniProtKB-UniRule"/>
</dbReference>
<dbReference type="InterPro" id="IPR050116">
    <property type="entry name" value="DNA_polymerase-Y"/>
</dbReference>
<dbReference type="GO" id="GO:0003684">
    <property type="term" value="F:damaged DNA binding"/>
    <property type="evidence" value="ECO:0007669"/>
    <property type="project" value="InterPro"/>
</dbReference>
<keyword evidence="6" id="KW-0235">DNA replication</keyword>
<dbReference type="HAMAP" id="MF_01113">
    <property type="entry name" value="DNApol_IV"/>
    <property type="match status" value="1"/>
</dbReference>
<keyword evidence="5 6" id="KW-0239">DNA-directed DNA polymerase</keyword>
<dbReference type="Gene3D" id="1.10.150.20">
    <property type="entry name" value="5' to 3' exonuclease, C-terminal subdomain"/>
    <property type="match status" value="1"/>
</dbReference>
<dbReference type="CDD" id="cd03586">
    <property type="entry name" value="PolY_Pol_IV_kappa"/>
    <property type="match status" value="1"/>
</dbReference>
<comment type="function">
    <text evidence="6">Poorly processive, error-prone DNA polymerase involved in untargeted mutagenesis. Copies undamaged DNA at stalled replication forks, which arise in vivo from mismatched or misaligned primer ends. These misaligned primers can be extended by PolIV. Exhibits no 3'-5' exonuclease (proofreading) activity. May be involved in translesional synthesis, in conjunction with the beta clamp from PolIII.</text>
</comment>
<dbReference type="Pfam" id="PF00817">
    <property type="entry name" value="IMS"/>
    <property type="match status" value="1"/>
</dbReference>
<keyword evidence="6" id="KW-0238">DNA-binding</keyword>
<dbReference type="Proteomes" id="UP000001401">
    <property type="component" value="Chromosome"/>
</dbReference>
<keyword evidence="3 6" id="KW-0548">Nucleotidyltransferase</keyword>
<dbReference type="HOGENOM" id="CLU_012348_1_1_9"/>
<dbReference type="GO" id="GO:0006281">
    <property type="term" value="P:DNA repair"/>
    <property type="evidence" value="ECO:0007669"/>
    <property type="project" value="UniProtKB-UniRule"/>
</dbReference>
<dbReference type="InterPro" id="IPR001126">
    <property type="entry name" value="UmuC"/>
</dbReference>
<evidence type="ECO:0000313" key="9">
    <source>
        <dbReference type="Proteomes" id="UP000001401"/>
    </source>
</evidence>
<dbReference type="Gene3D" id="3.30.70.270">
    <property type="match status" value="1"/>
</dbReference>
<keyword evidence="2 6" id="KW-0515">Mutator protein</keyword>
<keyword evidence="6" id="KW-0963">Cytoplasm</keyword>
<comment type="subunit">
    <text evidence="6">Monomer.</text>
</comment>
<reference evidence="8 9" key="1">
    <citation type="submission" date="2010-12" db="EMBL/GenBank/DDBJ databases">
        <title>Complete sequence of Bacillus cellulosilyticus DSM 2522.</title>
        <authorList>
            <consortium name="US DOE Joint Genome Institute"/>
            <person name="Lucas S."/>
            <person name="Copeland A."/>
            <person name="Lapidus A."/>
            <person name="Cheng J.-F."/>
            <person name="Bruce D."/>
            <person name="Goodwin L."/>
            <person name="Pitluck S."/>
            <person name="Chertkov O."/>
            <person name="Detter J.C."/>
            <person name="Han C."/>
            <person name="Tapia R."/>
            <person name="Land M."/>
            <person name="Hauser L."/>
            <person name="Jeffries C."/>
            <person name="Kyrpides N."/>
            <person name="Ivanova N."/>
            <person name="Mikhailova N."/>
            <person name="Brumm P."/>
            <person name="Mead D."/>
            <person name="Woyke T."/>
        </authorList>
    </citation>
    <scope>NUCLEOTIDE SEQUENCE [LARGE SCALE GENOMIC DNA]</scope>
    <source>
        <strain evidence="9">ATCC 21833 / DSM 2522 / FERM P-1141 / JCM 9156 / N-4</strain>
    </source>
</reference>
<comment type="similarity">
    <text evidence="1 6">Belongs to the DNA polymerase type-Y family.</text>
</comment>
<feature type="active site" evidence="6">
    <location>
        <position position="107"/>
    </location>
</feature>
<dbReference type="Gene3D" id="3.30.1490.100">
    <property type="entry name" value="DNA polymerase, Y-family, little finger domain"/>
    <property type="match status" value="1"/>
</dbReference>
<comment type="subcellular location">
    <subcellularLocation>
        <location evidence="6">Cytoplasm</location>
    </subcellularLocation>
</comment>
<dbReference type="SUPFAM" id="SSF100879">
    <property type="entry name" value="Lesion bypass DNA polymerase (Y-family), little finger domain"/>
    <property type="match status" value="1"/>
</dbReference>